<sequence>MRTHRDATELEIGNRSKRDLDAENLNLHHEKMSVLVNRQSVLKLGFWGIDPLTRTTVRDLTYGPTDRGSSYDPWMVPVSAISSTRNLQSGLFSYTSVDVDGGICVGAGVDGQSVWATSCSRYSGFLCEKCRKHDDDSIMGIRPYPGGMDWIGAKKGRMNVYKS</sequence>
<dbReference type="Proteomes" id="UP001234989">
    <property type="component" value="Chromosome 8"/>
</dbReference>
<dbReference type="EMBL" id="CP133619">
    <property type="protein sequence ID" value="WMV41447.1"/>
    <property type="molecule type" value="Genomic_DNA"/>
</dbReference>
<protein>
    <submittedName>
        <fullName evidence="1">Uncharacterized protein</fullName>
    </submittedName>
</protein>
<reference evidence="1" key="1">
    <citation type="submission" date="2023-08" db="EMBL/GenBank/DDBJ databases">
        <title>A de novo genome assembly of Solanum verrucosum Schlechtendal, a Mexican diploid species geographically isolated from the other diploid A-genome species in potato relatives.</title>
        <authorList>
            <person name="Hosaka K."/>
        </authorList>
    </citation>
    <scope>NUCLEOTIDE SEQUENCE</scope>
    <source>
        <tissue evidence="1">Young leaves</tissue>
    </source>
</reference>
<evidence type="ECO:0000313" key="1">
    <source>
        <dbReference type="EMBL" id="WMV41447.1"/>
    </source>
</evidence>
<keyword evidence="2" id="KW-1185">Reference proteome</keyword>
<gene>
    <name evidence="1" type="ORF">MTR67_034832</name>
</gene>
<evidence type="ECO:0000313" key="2">
    <source>
        <dbReference type="Proteomes" id="UP001234989"/>
    </source>
</evidence>
<dbReference type="AlphaFoldDB" id="A0AAF0ZJL7"/>
<proteinExistence type="predicted"/>
<organism evidence="1 2">
    <name type="scientific">Solanum verrucosum</name>
    <dbReference type="NCBI Taxonomy" id="315347"/>
    <lineage>
        <taxon>Eukaryota</taxon>
        <taxon>Viridiplantae</taxon>
        <taxon>Streptophyta</taxon>
        <taxon>Embryophyta</taxon>
        <taxon>Tracheophyta</taxon>
        <taxon>Spermatophyta</taxon>
        <taxon>Magnoliopsida</taxon>
        <taxon>eudicotyledons</taxon>
        <taxon>Gunneridae</taxon>
        <taxon>Pentapetalae</taxon>
        <taxon>asterids</taxon>
        <taxon>lamiids</taxon>
        <taxon>Solanales</taxon>
        <taxon>Solanaceae</taxon>
        <taxon>Solanoideae</taxon>
        <taxon>Solaneae</taxon>
        <taxon>Solanum</taxon>
    </lineage>
</organism>
<accession>A0AAF0ZJL7</accession>
<name>A0AAF0ZJL7_SOLVR</name>